<evidence type="ECO:0000313" key="2">
    <source>
        <dbReference type="EMBL" id="VDD97170.1"/>
    </source>
</evidence>
<keyword evidence="1" id="KW-1133">Transmembrane helix</keyword>
<dbReference type="WBParaSite" id="EVEC_0001274801-mRNA-1">
    <property type="protein sequence ID" value="EVEC_0001274801-mRNA-1"/>
    <property type="gene ID" value="EVEC_0001274801"/>
</dbReference>
<keyword evidence="1" id="KW-0472">Membrane</keyword>
<protein>
    <submittedName>
        <fullName evidence="4">Transmembrane protein</fullName>
    </submittedName>
</protein>
<organism evidence="4">
    <name type="scientific">Enterobius vermicularis</name>
    <name type="common">Human pinworm</name>
    <dbReference type="NCBI Taxonomy" id="51028"/>
    <lineage>
        <taxon>Eukaryota</taxon>
        <taxon>Metazoa</taxon>
        <taxon>Ecdysozoa</taxon>
        <taxon>Nematoda</taxon>
        <taxon>Chromadorea</taxon>
        <taxon>Rhabditida</taxon>
        <taxon>Spirurina</taxon>
        <taxon>Oxyuridomorpha</taxon>
        <taxon>Oxyuroidea</taxon>
        <taxon>Oxyuridae</taxon>
        <taxon>Enterobius</taxon>
    </lineage>
</organism>
<gene>
    <name evidence="2" type="ORF">EVEC_LOCUS11921</name>
</gene>
<feature type="transmembrane region" description="Helical" evidence="1">
    <location>
        <begin position="102"/>
        <end position="124"/>
    </location>
</feature>
<name>A0A0N4VP25_ENTVE</name>
<evidence type="ECO:0000256" key="1">
    <source>
        <dbReference type="SAM" id="Phobius"/>
    </source>
</evidence>
<evidence type="ECO:0000313" key="4">
    <source>
        <dbReference type="WBParaSite" id="EVEC_0001274801-mRNA-1"/>
    </source>
</evidence>
<reference evidence="4" key="1">
    <citation type="submission" date="2017-02" db="UniProtKB">
        <authorList>
            <consortium name="WormBaseParasite"/>
        </authorList>
    </citation>
    <scope>IDENTIFICATION</scope>
</reference>
<sequence>MNGNLELMKKLIKEPYFDSTEEMANDDSRNYMNQASSGAPWSDDYDLQGSRFAKDDGESCEYIKQTKIPENSEASSDNDNNPAIIYSIKTVTEYVKANKERVFLYAALGLSTGLVLLLAACVFVQCRSKQKITKKQHTAPSSTTEYDSLLCDKTQTSPIEIAGFSICVNPETHNCFDMGDLTHNGKSFMRFAQLTPPRVPQNLHCYS</sequence>
<reference evidence="2 3" key="2">
    <citation type="submission" date="2018-10" db="EMBL/GenBank/DDBJ databases">
        <authorList>
            <consortium name="Pathogen Informatics"/>
        </authorList>
    </citation>
    <scope>NUCLEOTIDE SEQUENCE [LARGE SCALE GENOMIC DNA]</scope>
</reference>
<dbReference type="OrthoDB" id="5877627at2759"/>
<dbReference type="EMBL" id="UXUI01012977">
    <property type="protein sequence ID" value="VDD97170.1"/>
    <property type="molecule type" value="Genomic_DNA"/>
</dbReference>
<evidence type="ECO:0000313" key="3">
    <source>
        <dbReference type="Proteomes" id="UP000274131"/>
    </source>
</evidence>
<proteinExistence type="predicted"/>
<keyword evidence="1" id="KW-0812">Transmembrane</keyword>
<dbReference type="AlphaFoldDB" id="A0A0N4VP25"/>
<accession>A0A0N4VP25</accession>
<dbReference type="Proteomes" id="UP000274131">
    <property type="component" value="Unassembled WGS sequence"/>
</dbReference>
<keyword evidence="3" id="KW-1185">Reference proteome</keyword>